<evidence type="ECO:0000256" key="4">
    <source>
        <dbReference type="ARBA" id="ARBA00004661"/>
    </source>
</evidence>
<dbReference type="Pfam" id="PF24621">
    <property type="entry name" value="DHQS_C"/>
    <property type="match status" value="1"/>
</dbReference>
<dbReference type="GO" id="GO:0000166">
    <property type="term" value="F:nucleotide binding"/>
    <property type="evidence" value="ECO:0007669"/>
    <property type="project" value="UniProtKB-KW"/>
</dbReference>
<evidence type="ECO:0000256" key="11">
    <source>
        <dbReference type="ARBA" id="ARBA00023239"/>
    </source>
</evidence>
<keyword evidence="10 13" id="KW-0057">Aromatic amino acid biosynthesis</keyword>
<comment type="cofactor">
    <cofactor evidence="2 13">
        <name>NAD(+)</name>
        <dbReference type="ChEBI" id="CHEBI:57540"/>
    </cofactor>
</comment>
<comment type="cofactor">
    <cofactor evidence="13">
        <name>Co(2+)</name>
        <dbReference type="ChEBI" id="CHEBI:48828"/>
    </cofactor>
    <cofactor evidence="13">
        <name>Zn(2+)</name>
        <dbReference type="ChEBI" id="CHEBI:29105"/>
    </cofactor>
    <text evidence="13">Binds 1 divalent metal cation per subunit. Can use either Co(2+) or Zn(2+).</text>
</comment>
<dbReference type="OrthoDB" id="9806583at2"/>
<feature type="binding site" evidence="13">
    <location>
        <begin position="138"/>
        <end position="142"/>
    </location>
    <ligand>
        <name>NAD(+)</name>
        <dbReference type="ChEBI" id="CHEBI:57540"/>
    </ligand>
</feature>
<dbReference type="PANTHER" id="PTHR43622">
    <property type="entry name" value="3-DEHYDROQUINATE SYNTHASE"/>
    <property type="match status" value="1"/>
</dbReference>
<feature type="binding site" evidence="13">
    <location>
        <position position="175"/>
    </location>
    <ligand>
        <name>NAD(+)</name>
        <dbReference type="ChEBI" id="CHEBI:57540"/>
    </ligand>
</feature>
<feature type="domain" description="3-dehydroquinate synthase C-terminal" evidence="16">
    <location>
        <begin position="214"/>
        <end position="357"/>
    </location>
</feature>
<feature type="binding site" evidence="13">
    <location>
        <position position="297"/>
    </location>
    <ligand>
        <name>Zn(2+)</name>
        <dbReference type="ChEBI" id="CHEBI:29105"/>
    </ligand>
</feature>
<evidence type="ECO:0000313" key="18">
    <source>
        <dbReference type="Proteomes" id="UP000197468"/>
    </source>
</evidence>
<protein>
    <recommendedName>
        <fullName evidence="6 13">3-dehydroquinate synthase</fullName>
        <shortName evidence="13">DHQS</shortName>
        <ecNumber evidence="6 13">4.2.3.4</ecNumber>
    </recommendedName>
</protein>
<evidence type="ECO:0000256" key="6">
    <source>
        <dbReference type="ARBA" id="ARBA00013031"/>
    </source>
</evidence>
<dbReference type="InterPro" id="IPR050071">
    <property type="entry name" value="Dehydroquinate_synthase"/>
</dbReference>
<dbReference type="RefSeq" id="WP_088388268.1">
    <property type="nucleotide sequence ID" value="NZ_NIOF01000020.1"/>
</dbReference>
<dbReference type="UniPathway" id="UPA00053">
    <property type="reaction ID" value="UER00085"/>
</dbReference>
<feature type="binding site" evidence="13">
    <location>
        <position position="280"/>
    </location>
    <ligand>
        <name>Zn(2+)</name>
        <dbReference type="ChEBI" id="CHEBI:29105"/>
    </ligand>
</feature>
<evidence type="ECO:0000256" key="5">
    <source>
        <dbReference type="ARBA" id="ARBA00005412"/>
    </source>
</evidence>
<keyword evidence="7 13" id="KW-0028">Amino-acid biosynthesis</keyword>
<evidence type="ECO:0000256" key="10">
    <source>
        <dbReference type="ARBA" id="ARBA00023141"/>
    </source>
</evidence>
<evidence type="ECO:0000256" key="2">
    <source>
        <dbReference type="ARBA" id="ARBA00001911"/>
    </source>
</evidence>
<dbReference type="InterPro" id="IPR056179">
    <property type="entry name" value="DHQS_C"/>
</dbReference>
<evidence type="ECO:0000256" key="13">
    <source>
        <dbReference type="HAMAP-Rule" id="MF_00110"/>
    </source>
</evidence>
<keyword evidence="12 13" id="KW-0170">Cobalt</keyword>
<dbReference type="InterPro" id="IPR030960">
    <property type="entry name" value="DHQS/DOIS_N"/>
</dbReference>
<dbReference type="HAMAP" id="MF_00110">
    <property type="entry name" value="DHQ_synthase"/>
    <property type="match status" value="1"/>
</dbReference>
<comment type="function">
    <text evidence="3 13">Catalyzes the conversion of 3-deoxy-D-arabino-heptulosonate 7-phosphate (DAHP) to dehydroquinate (DHQ).</text>
</comment>
<evidence type="ECO:0000256" key="1">
    <source>
        <dbReference type="ARBA" id="ARBA00001393"/>
    </source>
</evidence>
<evidence type="ECO:0000256" key="12">
    <source>
        <dbReference type="ARBA" id="ARBA00023285"/>
    </source>
</evidence>
<dbReference type="GO" id="GO:0009423">
    <property type="term" value="P:chorismate biosynthetic process"/>
    <property type="evidence" value="ECO:0007669"/>
    <property type="project" value="UniProtKB-UniRule"/>
</dbReference>
<comment type="subcellular location">
    <subcellularLocation>
        <location evidence="13">Cytoplasm</location>
    </subcellularLocation>
</comment>
<feature type="domain" description="3-dehydroquinate synthase N-terminal" evidence="15">
    <location>
        <begin position="100"/>
        <end position="212"/>
    </location>
</feature>
<comment type="similarity">
    <text evidence="5 13">Belongs to the sugar phosphate cyclases superfamily. Dehydroquinate synthase family.</text>
</comment>
<comment type="catalytic activity">
    <reaction evidence="1 13">
        <text>7-phospho-2-dehydro-3-deoxy-D-arabino-heptonate = 3-dehydroquinate + phosphate</text>
        <dbReference type="Rhea" id="RHEA:21968"/>
        <dbReference type="ChEBI" id="CHEBI:32364"/>
        <dbReference type="ChEBI" id="CHEBI:43474"/>
        <dbReference type="ChEBI" id="CHEBI:58394"/>
        <dbReference type="EC" id="4.2.3.4"/>
    </reaction>
</comment>
<feature type="binding site" evidence="13">
    <location>
        <position position="217"/>
    </location>
    <ligand>
        <name>Zn(2+)</name>
        <dbReference type="ChEBI" id="CHEBI:29105"/>
    </ligand>
</feature>
<dbReference type="Proteomes" id="UP000197468">
    <property type="component" value="Unassembled WGS sequence"/>
</dbReference>
<feature type="binding site" evidence="13">
    <location>
        <begin position="202"/>
        <end position="205"/>
    </location>
    <ligand>
        <name>NAD(+)</name>
        <dbReference type="ChEBI" id="CHEBI:57540"/>
    </ligand>
</feature>
<dbReference type="AlphaFoldDB" id="A0A246IUY7"/>
<dbReference type="SUPFAM" id="SSF56796">
    <property type="entry name" value="Dehydroquinate synthase-like"/>
    <property type="match status" value="1"/>
</dbReference>
<accession>A0A246IUY7</accession>
<evidence type="ECO:0000259" key="16">
    <source>
        <dbReference type="Pfam" id="PF24621"/>
    </source>
</evidence>
<evidence type="ECO:0000256" key="14">
    <source>
        <dbReference type="SAM" id="SignalP"/>
    </source>
</evidence>
<dbReference type="InterPro" id="IPR016037">
    <property type="entry name" value="DHQ_synth_AroB"/>
</dbReference>
<feature type="binding site" evidence="13">
    <location>
        <position position="184"/>
    </location>
    <ligand>
        <name>NAD(+)</name>
        <dbReference type="ChEBI" id="CHEBI:57540"/>
    </ligand>
</feature>
<reference evidence="17 18" key="1">
    <citation type="journal article" date="2008" name="Int. J. Syst. Evol. Microbiol.">
        <title>Description of Roseateles aquatilis sp. nov. and Roseateles terrae sp. nov., in the class Betaproteobacteria, and emended description of the genus Roseateles.</title>
        <authorList>
            <person name="Gomila M."/>
            <person name="Bowien B."/>
            <person name="Falsen E."/>
            <person name="Moore E.R."/>
            <person name="Lalucat J."/>
        </authorList>
    </citation>
    <scope>NUCLEOTIDE SEQUENCE [LARGE SCALE GENOMIC DNA]</scope>
    <source>
        <strain evidence="17 18">CCUG 48205</strain>
    </source>
</reference>
<sequence length="406" mass="42832">MTAPLPESTSFAAAPALSAASPAAGAAGGSANGATTVAIDLGDRSYDILIGAGLFDQASSWAGLPRAAVALIVTNDTVAPLYLERLKRQLAPLYGRVEAVVLPDGEQHKRWESLDVVIDHLLAGAADRKTVLFALGGGVIGDLAGFAAAIYMRGVPFVQVPTTLLAQVDSSVGGKTAINHPRGKNMVGAFYQPMRVVADLDTVDTLPDRELSAGLAEVIKYGPIADPAFLDWIEANLDALLARDKAALAHAVRRSCEIKAWVVGQDEREAGLRAILNFGHTFGHAIETGLGYGEWLHGEGVGCGMVLASELSARLGLMPASFVTRMTRLIERARLPVTAPRLGIDRYLDLMRVDKKNEGGEIRFVVIEGLGKAGMRGAPDALVAEVIEAHSERHAGASTPTEPPQR</sequence>
<dbReference type="GO" id="GO:0005737">
    <property type="term" value="C:cytoplasm"/>
    <property type="evidence" value="ECO:0007669"/>
    <property type="project" value="UniProtKB-SubCell"/>
</dbReference>
<name>A0A246IUY7_9BURK</name>
<keyword evidence="8 13" id="KW-0479">Metal-binding</keyword>
<feature type="signal peptide" evidence="14">
    <location>
        <begin position="1"/>
        <end position="26"/>
    </location>
</feature>
<keyword evidence="18" id="KW-1185">Reference proteome</keyword>
<gene>
    <name evidence="13" type="primary">aroB</name>
    <name evidence="17" type="ORF">CDN99_25850</name>
</gene>
<proteinExistence type="inferred from homology"/>
<evidence type="ECO:0000256" key="3">
    <source>
        <dbReference type="ARBA" id="ARBA00003485"/>
    </source>
</evidence>
<keyword evidence="9 13" id="KW-0520">NAD</keyword>
<dbReference type="PANTHER" id="PTHR43622:SF7">
    <property type="entry name" value="3-DEHYDROQUINATE SYNTHASE, CHLOROPLASTIC"/>
    <property type="match status" value="1"/>
</dbReference>
<evidence type="ECO:0000256" key="7">
    <source>
        <dbReference type="ARBA" id="ARBA00022605"/>
    </source>
</evidence>
<keyword evidence="13" id="KW-0547">Nucleotide-binding</keyword>
<keyword evidence="13" id="KW-0862">Zinc</keyword>
<dbReference type="EC" id="4.2.3.4" evidence="6 13"/>
<dbReference type="Gene3D" id="3.40.50.1970">
    <property type="match status" value="1"/>
</dbReference>
<comment type="pathway">
    <text evidence="4 13">Metabolic intermediate biosynthesis; chorismate biosynthesis; chorismate from D-erythrose 4-phosphate and phosphoenolpyruvate: step 2/7.</text>
</comment>
<dbReference type="NCBIfam" id="TIGR01357">
    <property type="entry name" value="aroB"/>
    <property type="match status" value="1"/>
</dbReference>
<keyword evidence="14" id="KW-0732">Signal</keyword>
<dbReference type="GO" id="GO:0009073">
    <property type="term" value="P:aromatic amino acid family biosynthetic process"/>
    <property type="evidence" value="ECO:0007669"/>
    <property type="project" value="UniProtKB-KW"/>
</dbReference>
<dbReference type="GO" id="GO:0003856">
    <property type="term" value="F:3-dehydroquinate synthase activity"/>
    <property type="evidence" value="ECO:0007669"/>
    <property type="project" value="UniProtKB-UniRule"/>
</dbReference>
<dbReference type="Gene3D" id="1.20.1090.10">
    <property type="entry name" value="Dehydroquinate synthase-like - alpha domain"/>
    <property type="match status" value="1"/>
</dbReference>
<dbReference type="EMBL" id="NIOF01000020">
    <property type="protein sequence ID" value="OWQ83559.1"/>
    <property type="molecule type" value="Genomic_DNA"/>
</dbReference>
<evidence type="ECO:0000313" key="17">
    <source>
        <dbReference type="EMBL" id="OWQ83559.1"/>
    </source>
</evidence>
<keyword evidence="13" id="KW-0963">Cytoplasm</keyword>
<feature type="binding site" evidence="13">
    <location>
        <begin position="104"/>
        <end position="109"/>
    </location>
    <ligand>
        <name>NAD(+)</name>
        <dbReference type="ChEBI" id="CHEBI:57540"/>
    </ligand>
</feature>
<dbReference type="Pfam" id="PF01761">
    <property type="entry name" value="DHQ_synthase"/>
    <property type="match status" value="1"/>
</dbReference>
<comment type="caution">
    <text evidence="17">The sequence shown here is derived from an EMBL/GenBank/DDBJ whole genome shotgun (WGS) entry which is preliminary data.</text>
</comment>
<organism evidence="17 18">
    <name type="scientific">Roseateles aquatilis</name>
    <dbReference type="NCBI Taxonomy" id="431061"/>
    <lineage>
        <taxon>Bacteria</taxon>
        <taxon>Pseudomonadati</taxon>
        <taxon>Pseudomonadota</taxon>
        <taxon>Betaproteobacteria</taxon>
        <taxon>Burkholderiales</taxon>
        <taxon>Sphaerotilaceae</taxon>
        <taxon>Roseateles</taxon>
    </lineage>
</organism>
<feature type="binding site" evidence="13">
    <location>
        <begin position="162"/>
        <end position="163"/>
    </location>
    <ligand>
        <name>NAD(+)</name>
        <dbReference type="ChEBI" id="CHEBI:57540"/>
    </ligand>
</feature>
<feature type="chain" id="PRO_5012806230" description="3-dehydroquinate synthase" evidence="14">
    <location>
        <begin position="27"/>
        <end position="406"/>
    </location>
</feature>
<dbReference type="GO" id="GO:0046872">
    <property type="term" value="F:metal ion binding"/>
    <property type="evidence" value="ECO:0007669"/>
    <property type="project" value="UniProtKB-KW"/>
</dbReference>
<keyword evidence="11 13" id="KW-0456">Lyase</keyword>
<evidence type="ECO:0000256" key="9">
    <source>
        <dbReference type="ARBA" id="ARBA00023027"/>
    </source>
</evidence>
<dbReference type="CDD" id="cd08195">
    <property type="entry name" value="DHQS"/>
    <property type="match status" value="1"/>
</dbReference>
<dbReference type="FunFam" id="3.40.50.1970:FF:000001">
    <property type="entry name" value="3-dehydroquinate synthase"/>
    <property type="match status" value="1"/>
</dbReference>
<dbReference type="GO" id="GO:0008652">
    <property type="term" value="P:amino acid biosynthetic process"/>
    <property type="evidence" value="ECO:0007669"/>
    <property type="project" value="UniProtKB-KW"/>
</dbReference>
<evidence type="ECO:0000256" key="8">
    <source>
        <dbReference type="ARBA" id="ARBA00022723"/>
    </source>
</evidence>
<evidence type="ECO:0000259" key="15">
    <source>
        <dbReference type="Pfam" id="PF01761"/>
    </source>
</evidence>